<name>A0ABV9Q1V9_9BACL</name>
<dbReference type="RefSeq" id="WP_380026462.1">
    <property type="nucleotide sequence ID" value="NZ_JBHSHC010000106.1"/>
</dbReference>
<keyword evidence="3" id="KW-1185">Reference proteome</keyword>
<proteinExistence type="predicted"/>
<dbReference type="Pfam" id="PF07441">
    <property type="entry name" value="BofA"/>
    <property type="match status" value="1"/>
</dbReference>
<comment type="caution">
    <text evidence="2">The sequence shown here is derived from an EMBL/GenBank/DDBJ whole genome shotgun (WGS) entry which is preliminary data.</text>
</comment>
<dbReference type="InterPro" id="IPR010001">
    <property type="entry name" value="BofA"/>
</dbReference>
<feature type="transmembrane region" description="Helical" evidence="1">
    <location>
        <begin position="31"/>
        <end position="52"/>
    </location>
</feature>
<keyword evidence="1" id="KW-0472">Membrane</keyword>
<dbReference type="NCBIfam" id="TIGR02862">
    <property type="entry name" value="spore_BofA"/>
    <property type="match status" value="1"/>
</dbReference>
<accession>A0ABV9Q1V9</accession>
<sequence length="89" mass="9162">MSTLQIAGLALGGLVAIYLLSQVVREPGGIVIGIGKALLFGVIGLFLLNLAGQYIQLHIPINPLTALLVGLLGVPGLAALIVIQLWILA</sequence>
<feature type="transmembrane region" description="Helical" evidence="1">
    <location>
        <begin position="64"/>
        <end position="87"/>
    </location>
</feature>
<keyword evidence="1" id="KW-0812">Transmembrane</keyword>
<dbReference type="Proteomes" id="UP001596002">
    <property type="component" value="Unassembled WGS sequence"/>
</dbReference>
<evidence type="ECO:0000256" key="1">
    <source>
        <dbReference type="SAM" id="Phobius"/>
    </source>
</evidence>
<protein>
    <submittedName>
        <fullName evidence="2">Pro-sigmaK processing inhibitor BofA family protein</fullName>
    </submittedName>
</protein>
<dbReference type="EMBL" id="JBHSHC010000106">
    <property type="protein sequence ID" value="MFC4768511.1"/>
    <property type="molecule type" value="Genomic_DNA"/>
</dbReference>
<reference evidence="3" key="1">
    <citation type="journal article" date="2019" name="Int. J. Syst. Evol. Microbiol.">
        <title>The Global Catalogue of Microorganisms (GCM) 10K type strain sequencing project: providing services to taxonomists for standard genome sequencing and annotation.</title>
        <authorList>
            <consortium name="The Broad Institute Genomics Platform"/>
            <consortium name="The Broad Institute Genome Sequencing Center for Infectious Disease"/>
            <person name="Wu L."/>
            <person name="Ma J."/>
        </authorList>
    </citation>
    <scope>NUCLEOTIDE SEQUENCE [LARGE SCALE GENOMIC DNA]</scope>
    <source>
        <strain evidence="3">WYCCWR 12678</strain>
    </source>
</reference>
<keyword evidence="1" id="KW-1133">Transmembrane helix</keyword>
<evidence type="ECO:0000313" key="3">
    <source>
        <dbReference type="Proteomes" id="UP001596002"/>
    </source>
</evidence>
<gene>
    <name evidence="2" type="ORF">ACFO8Q_14290</name>
</gene>
<evidence type="ECO:0000313" key="2">
    <source>
        <dbReference type="EMBL" id="MFC4768511.1"/>
    </source>
</evidence>
<organism evidence="2 3">
    <name type="scientific">Effusibacillus consociatus</name>
    <dbReference type="NCBI Taxonomy" id="1117041"/>
    <lineage>
        <taxon>Bacteria</taxon>
        <taxon>Bacillati</taxon>
        <taxon>Bacillota</taxon>
        <taxon>Bacilli</taxon>
        <taxon>Bacillales</taxon>
        <taxon>Alicyclobacillaceae</taxon>
        <taxon>Effusibacillus</taxon>
    </lineage>
</organism>